<sequence>MENERAEGKRFWNYVEGRLSSKSLLHVPEISGYIEEEKKGMKGEGMKARDVLRAIEKSIGAFGDFVQTDNTKSSWWQFRSLLWIYCSPVEDPKDLDLLADLTKQLQKKELMLKDIQRKKKCWLKRAYYELEESQRREIFFCTIDMKLVARVLKMSLISTPQLKWCQDKLNNIEFNEGRVAIKASTTCLFPP</sequence>
<evidence type="ECO:0000313" key="2">
    <source>
        <dbReference type="Proteomes" id="UP000195402"/>
    </source>
</evidence>
<reference evidence="1 2" key="1">
    <citation type="journal article" date="2017" name="Mol. Plant">
        <title>The Genome of Medicinal Plant Macleaya cordata Provides New Insights into Benzylisoquinoline Alkaloids Metabolism.</title>
        <authorList>
            <person name="Liu X."/>
            <person name="Liu Y."/>
            <person name="Huang P."/>
            <person name="Ma Y."/>
            <person name="Qing Z."/>
            <person name="Tang Q."/>
            <person name="Cao H."/>
            <person name="Cheng P."/>
            <person name="Zheng Y."/>
            <person name="Yuan Z."/>
            <person name="Zhou Y."/>
            <person name="Liu J."/>
            <person name="Tang Z."/>
            <person name="Zhuo Y."/>
            <person name="Zhang Y."/>
            <person name="Yu L."/>
            <person name="Huang J."/>
            <person name="Yang P."/>
            <person name="Peng Q."/>
            <person name="Zhang J."/>
            <person name="Jiang W."/>
            <person name="Zhang Z."/>
            <person name="Lin K."/>
            <person name="Ro D.K."/>
            <person name="Chen X."/>
            <person name="Xiong X."/>
            <person name="Shang Y."/>
            <person name="Huang S."/>
            <person name="Zeng J."/>
        </authorList>
    </citation>
    <scope>NUCLEOTIDE SEQUENCE [LARGE SCALE GENOMIC DNA]</scope>
    <source>
        <strain evidence="2">cv. BLH2017</strain>
        <tissue evidence="1">Root</tissue>
    </source>
</reference>
<keyword evidence="2" id="KW-1185">Reference proteome</keyword>
<keyword evidence="1" id="KW-0689">Ribosomal protein</keyword>
<organism evidence="1 2">
    <name type="scientific">Macleaya cordata</name>
    <name type="common">Five-seeded plume-poppy</name>
    <name type="synonym">Bocconia cordata</name>
    <dbReference type="NCBI Taxonomy" id="56857"/>
    <lineage>
        <taxon>Eukaryota</taxon>
        <taxon>Viridiplantae</taxon>
        <taxon>Streptophyta</taxon>
        <taxon>Embryophyta</taxon>
        <taxon>Tracheophyta</taxon>
        <taxon>Spermatophyta</taxon>
        <taxon>Magnoliopsida</taxon>
        <taxon>Ranunculales</taxon>
        <taxon>Papaveraceae</taxon>
        <taxon>Papaveroideae</taxon>
        <taxon>Macleaya</taxon>
    </lineage>
</organism>
<dbReference type="GO" id="GO:0005840">
    <property type="term" value="C:ribosome"/>
    <property type="evidence" value="ECO:0007669"/>
    <property type="project" value="UniProtKB-KW"/>
</dbReference>
<comment type="caution">
    <text evidence="1">The sequence shown here is derived from an EMBL/GenBank/DDBJ whole genome shotgun (WGS) entry which is preliminary data.</text>
</comment>
<dbReference type="Pfam" id="PF07891">
    <property type="entry name" value="DUF1666"/>
    <property type="match status" value="1"/>
</dbReference>
<dbReference type="Proteomes" id="UP000195402">
    <property type="component" value="Unassembled WGS sequence"/>
</dbReference>
<dbReference type="PANTHER" id="PTHR46741">
    <property type="entry name" value="OS09G0413600 PROTEIN"/>
    <property type="match status" value="1"/>
</dbReference>
<protein>
    <submittedName>
        <fullName evidence="1">Ribosomal protein L34Ae</fullName>
    </submittedName>
</protein>
<dbReference type="STRING" id="56857.A0A200QHD2"/>
<dbReference type="InterPro" id="IPR012870">
    <property type="entry name" value="DUF1666"/>
</dbReference>
<dbReference type="OMA" id="ICLAWEV"/>
<dbReference type="InParanoid" id="A0A200QHD2"/>
<gene>
    <name evidence="1" type="ORF">BVC80_1753g12</name>
</gene>
<dbReference type="AlphaFoldDB" id="A0A200QHD2"/>
<name>A0A200QHD2_MACCD</name>
<dbReference type="PANTHER" id="PTHR46741:SF7">
    <property type="entry name" value="TRANSMEMBRANE PROTEIN"/>
    <property type="match status" value="1"/>
</dbReference>
<dbReference type="OrthoDB" id="762807at2759"/>
<evidence type="ECO:0000313" key="1">
    <source>
        <dbReference type="EMBL" id="OVA09817.1"/>
    </source>
</evidence>
<keyword evidence="1" id="KW-0687">Ribonucleoprotein</keyword>
<dbReference type="EMBL" id="MVGT01002045">
    <property type="protein sequence ID" value="OVA09817.1"/>
    <property type="molecule type" value="Genomic_DNA"/>
</dbReference>
<proteinExistence type="predicted"/>
<accession>A0A200QHD2</accession>